<dbReference type="Proteomes" id="UP000555411">
    <property type="component" value="Unassembled WGS sequence"/>
</dbReference>
<proteinExistence type="predicted"/>
<keyword evidence="2" id="KW-1185">Reference proteome</keyword>
<organism evidence="1 2">
    <name type="scientific">Paragemmobacter straminiformis</name>
    <dbReference type="NCBI Taxonomy" id="2045119"/>
    <lineage>
        <taxon>Bacteria</taxon>
        <taxon>Pseudomonadati</taxon>
        <taxon>Pseudomonadota</taxon>
        <taxon>Alphaproteobacteria</taxon>
        <taxon>Rhodobacterales</taxon>
        <taxon>Paracoccaceae</taxon>
        <taxon>Paragemmobacter</taxon>
    </lineage>
</organism>
<dbReference type="AlphaFoldDB" id="A0A842I4L3"/>
<dbReference type="EMBL" id="JACLQD010000001">
    <property type="protein sequence ID" value="MBC2834074.1"/>
    <property type="molecule type" value="Genomic_DNA"/>
</dbReference>
<comment type="caution">
    <text evidence="1">The sequence shown here is derived from an EMBL/GenBank/DDBJ whole genome shotgun (WGS) entry which is preliminary data.</text>
</comment>
<accession>A0A842I4L3</accession>
<evidence type="ECO:0000313" key="2">
    <source>
        <dbReference type="Proteomes" id="UP000555411"/>
    </source>
</evidence>
<reference evidence="1 2" key="1">
    <citation type="journal article" date="2017" name="Int. J. Syst. Evol. Microbiol.">
        <title>Gemmobacter straminiformis sp. nov., isolated from an artificial fountain.</title>
        <authorList>
            <person name="Kang J.Y."/>
            <person name="Kim M.J."/>
            <person name="Chun J."/>
            <person name="Son K.P."/>
            <person name="Jahng K.Y."/>
        </authorList>
    </citation>
    <scope>NUCLEOTIDE SEQUENCE [LARGE SCALE GENOMIC DNA]</scope>
    <source>
        <strain evidence="1 2">CAM-8</strain>
    </source>
</reference>
<protein>
    <submittedName>
        <fullName evidence="1">Uncharacterized protein</fullName>
    </submittedName>
</protein>
<name>A0A842I4L3_9RHOB</name>
<dbReference type="RefSeq" id="WP_185795704.1">
    <property type="nucleotide sequence ID" value="NZ_JACLQD010000001.1"/>
</dbReference>
<evidence type="ECO:0000313" key="1">
    <source>
        <dbReference type="EMBL" id="MBC2834074.1"/>
    </source>
</evidence>
<sequence length="311" mass="34705">MTNENAPYAWEEIEAQVRKAVLCQLSILQTFGPWEPKMFYLFAGLDTEDLDEVADAIDLSRHSLHRIARHAYGYAYQTEAWHLATGEDYHEVCCGILSGGYPQADAEGEPSPLYRPNDQPLLRMFETFVARWKLSNPKYHAGLSVRELSLLSNMTVPAVRTSLSKEGFKLEANYRADAGKDENGVLPEHDALVWLSRRRGFVPTRSHAPTKPTDQSLGENMSTWLHTLPFVDALAKIMSATGNDPAPLADSLIVDQDWMAGLVSGRPVEIDVNVLRRLARYFGAEESLFVGRAVQALIRLEQQAETTDSAA</sequence>
<gene>
    <name evidence="1" type="ORF">H7F16_01050</name>
</gene>